<keyword evidence="2" id="KW-0560">Oxidoreductase</keyword>
<dbReference type="Gene3D" id="3.40.50.720">
    <property type="entry name" value="NAD(P)-binding Rossmann-like Domain"/>
    <property type="match status" value="1"/>
</dbReference>
<dbReference type="InterPro" id="IPR036291">
    <property type="entry name" value="NAD(P)-bd_dom_sf"/>
</dbReference>
<comment type="similarity">
    <text evidence="1">Belongs to the Gfo/Idh/MocA family.</text>
</comment>
<dbReference type="EMBL" id="JAULSR010000002">
    <property type="protein sequence ID" value="KAK0630242.1"/>
    <property type="molecule type" value="Genomic_DNA"/>
</dbReference>
<dbReference type="Pfam" id="PF01408">
    <property type="entry name" value="GFO_IDH_MocA"/>
    <property type="match status" value="1"/>
</dbReference>
<evidence type="ECO:0008006" key="8">
    <source>
        <dbReference type="Google" id="ProtNLM"/>
    </source>
</evidence>
<dbReference type="Gene3D" id="3.30.360.10">
    <property type="entry name" value="Dihydrodipicolinate Reductase, domain 2"/>
    <property type="match status" value="1"/>
</dbReference>
<evidence type="ECO:0000313" key="6">
    <source>
        <dbReference type="EMBL" id="KAK0630242.1"/>
    </source>
</evidence>
<name>A0AA39XAA6_9PEZI</name>
<gene>
    <name evidence="6" type="ORF">B0T17DRAFT_527968</name>
</gene>
<dbReference type="Pfam" id="PF22725">
    <property type="entry name" value="GFO_IDH_MocA_C3"/>
    <property type="match status" value="1"/>
</dbReference>
<evidence type="ECO:0000256" key="3">
    <source>
        <dbReference type="SAM" id="Phobius"/>
    </source>
</evidence>
<organism evidence="6 7">
    <name type="scientific">Bombardia bombarda</name>
    <dbReference type="NCBI Taxonomy" id="252184"/>
    <lineage>
        <taxon>Eukaryota</taxon>
        <taxon>Fungi</taxon>
        <taxon>Dikarya</taxon>
        <taxon>Ascomycota</taxon>
        <taxon>Pezizomycotina</taxon>
        <taxon>Sordariomycetes</taxon>
        <taxon>Sordariomycetidae</taxon>
        <taxon>Sordariales</taxon>
        <taxon>Lasiosphaeriaceae</taxon>
        <taxon>Bombardia</taxon>
    </lineage>
</organism>
<evidence type="ECO:0000256" key="1">
    <source>
        <dbReference type="ARBA" id="ARBA00010928"/>
    </source>
</evidence>
<keyword evidence="3" id="KW-1133">Transmembrane helix</keyword>
<protein>
    <recommendedName>
        <fullName evidence="8">Oxidoreductase</fullName>
    </recommendedName>
</protein>
<feature type="transmembrane region" description="Helical" evidence="3">
    <location>
        <begin position="6"/>
        <end position="29"/>
    </location>
</feature>
<keyword evidence="7" id="KW-1185">Reference proteome</keyword>
<evidence type="ECO:0000259" key="4">
    <source>
        <dbReference type="Pfam" id="PF01408"/>
    </source>
</evidence>
<dbReference type="PANTHER" id="PTHR43708:SF5">
    <property type="entry name" value="CONSERVED EXPRESSED OXIDOREDUCTASE (EUROFUNG)-RELATED"/>
    <property type="match status" value="1"/>
</dbReference>
<keyword evidence="3" id="KW-0472">Membrane</keyword>
<dbReference type="GO" id="GO:0016491">
    <property type="term" value="F:oxidoreductase activity"/>
    <property type="evidence" value="ECO:0007669"/>
    <property type="project" value="UniProtKB-KW"/>
</dbReference>
<proteinExistence type="inferred from homology"/>
<feature type="domain" description="Gfo/Idh/MocA-like oxidoreductase N-terminal" evidence="4">
    <location>
        <begin position="20"/>
        <end position="144"/>
    </location>
</feature>
<dbReference type="InterPro" id="IPR051317">
    <property type="entry name" value="Gfo/Idh/MocA_oxidoreduct"/>
</dbReference>
<feature type="domain" description="GFO/IDH/MocA-like oxidoreductase" evidence="5">
    <location>
        <begin position="154"/>
        <end position="278"/>
    </location>
</feature>
<comment type="caution">
    <text evidence="6">The sequence shown here is derived from an EMBL/GenBank/DDBJ whole genome shotgun (WGS) entry which is preliminary data.</text>
</comment>
<dbReference type="InterPro" id="IPR055170">
    <property type="entry name" value="GFO_IDH_MocA-like_dom"/>
</dbReference>
<dbReference type="Proteomes" id="UP001174934">
    <property type="component" value="Unassembled WGS sequence"/>
</dbReference>
<keyword evidence="3" id="KW-0812">Transmembrane</keyword>
<sequence length="413" mass="45733">MHDTMLTASLISSVMMMAPIKIGIIGYGFSTKCFHLPFILPNSDFKVHAFLQRAAPPTANAPAGRWGHCTIDFPQAKHYRTSDDFFADGEIDLVIVCTHTHEEFVEKALVSGKHVVVEKPFASTSAEAERLMALAKESGKLLTVFQNRRYDSDFLTVQKLVTEGALGDIVDAEIHFDVPSPTWIAGWTKKEYSPGEGMSFALGTHTIDQALCLFGRPASVTGFFRSNRGVDSDVDDTFTIILQYSGEQKNLLVTIKTAIVTHMKDQLKYFVRGTKGSFLKVNYTGNCFCYKERDTYFIIVHQFGTCPQENKAIAAPGKPATDPDYGLESEDIWGTLTTTAEFDGSSQKFDEGSQKYIGKYPSLRGWYRGYYENVAAAINGTGAVSVQPETARDGLKIIEMAKESHETGRTVAW</sequence>
<dbReference type="GO" id="GO:0000166">
    <property type="term" value="F:nucleotide binding"/>
    <property type="evidence" value="ECO:0007669"/>
    <property type="project" value="InterPro"/>
</dbReference>
<evidence type="ECO:0000256" key="2">
    <source>
        <dbReference type="ARBA" id="ARBA00023002"/>
    </source>
</evidence>
<reference evidence="6" key="1">
    <citation type="submission" date="2023-06" db="EMBL/GenBank/DDBJ databases">
        <title>Genome-scale phylogeny and comparative genomics of the fungal order Sordariales.</title>
        <authorList>
            <consortium name="Lawrence Berkeley National Laboratory"/>
            <person name="Hensen N."/>
            <person name="Bonometti L."/>
            <person name="Westerberg I."/>
            <person name="Brannstrom I.O."/>
            <person name="Guillou S."/>
            <person name="Cros-Aarteil S."/>
            <person name="Calhoun S."/>
            <person name="Haridas S."/>
            <person name="Kuo A."/>
            <person name="Mondo S."/>
            <person name="Pangilinan J."/>
            <person name="Riley R."/>
            <person name="LaButti K."/>
            <person name="Andreopoulos B."/>
            <person name="Lipzen A."/>
            <person name="Chen C."/>
            <person name="Yanf M."/>
            <person name="Daum C."/>
            <person name="Ng V."/>
            <person name="Clum A."/>
            <person name="Steindorff A."/>
            <person name="Ohm R."/>
            <person name="Martin F."/>
            <person name="Silar P."/>
            <person name="Natvig D."/>
            <person name="Lalanne C."/>
            <person name="Gautier V."/>
            <person name="Ament-velasquez S.L."/>
            <person name="Kruys A."/>
            <person name="Hutchinson M.I."/>
            <person name="Powell A.J."/>
            <person name="Barry K."/>
            <person name="Miller A.N."/>
            <person name="Grigoriev I.V."/>
            <person name="Debuchy R."/>
            <person name="Gladieux P."/>
            <person name="Thoren M.H."/>
            <person name="Johannesson H."/>
        </authorList>
    </citation>
    <scope>NUCLEOTIDE SEQUENCE</scope>
    <source>
        <strain evidence="6">SMH3391-2</strain>
    </source>
</reference>
<dbReference type="InterPro" id="IPR000683">
    <property type="entry name" value="Gfo/Idh/MocA-like_OxRdtase_N"/>
</dbReference>
<dbReference type="SUPFAM" id="SSF51735">
    <property type="entry name" value="NAD(P)-binding Rossmann-fold domains"/>
    <property type="match status" value="1"/>
</dbReference>
<dbReference type="AlphaFoldDB" id="A0AA39XAA6"/>
<evidence type="ECO:0000259" key="5">
    <source>
        <dbReference type="Pfam" id="PF22725"/>
    </source>
</evidence>
<dbReference type="PANTHER" id="PTHR43708">
    <property type="entry name" value="CONSERVED EXPRESSED OXIDOREDUCTASE (EUROFUNG)"/>
    <property type="match status" value="1"/>
</dbReference>
<evidence type="ECO:0000313" key="7">
    <source>
        <dbReference type="Proteomes" id="UP001174934"/>
    </source>
</evidence>
<accession>A0AA39XAA6</accession>